<comment type="caution">
    <text evidence="8">The sequence shown here is derived from an EMBL/GenBank/DDBJ whole genome shotgun (WGS) entry which is preliminary data.</text>
</comment>
<evidence type="ECO:0000256" key="2">
    <source>
        <dbReference type="ARBA" id="ARBA00022664"/>
    </source>
</evidence>
<evidence type="ECO:0000313" key="8">
    <source>
        <dbReference type="EMBL" id="KAK9696904.1"/>
    </source>
</evidence>
<feature type="region of interest" description="Disordered" evidence="7">
    <location>
        <begin position="622"/>
        <end position="844"/>
    </location>
</feature>
<dbReference type="GO" id="GO:0005685">
    <property type="term" value="C:U1 snRNP"/>
    <property type="evidence" value="ECO:0007669"/>
    <property type="project" value="TreeGrafter"/>
</dbReference>
<feature type="compositionally biased region" description="Basic and acidic residues" evidence="7">
    <location>
        <begin position="764"/>
        <end position="784"/>
    </location>
</feature>
<dbReference type="GO" id="GO:0071004">
    <property type="term" value="C:U2-type prespliceosome"/>
    <property type="evidence" value="ECO:0007669"/>
    <property type="project" value="TreeGrafter"/>
</dbReference>
<evidence type="ECO:0000256" key="3">
    <source>
        <dbReference type="ARBA" id="ARBA00022737"/>
    </source>
</evidence>
<keyword evidence="4" id="KW-0508">mRNA splicing</keyword>
<feature type="compositionally biased region" description="Basic and acidic residues" evidence="7">
    <location>
        <begin position="1110"/>
        <end position="1145"/>
    </location>
</feature>
<reference evidence="8 9" key="1">
    <citation type="submission" date="2024-03" db="EMBL/GenBank/DDBJ databases">
        <title>WGS assembly of Saponaria officinalis var. Norfolk2.</title>
        <authorList>
            <person name="Jenkins J."/>
            <person name="Shu S."/>
            <person name="Grimwood J."/>
            <person name="Barry K."/>
            <person name="Goodstein D."/>
            <person name="Schmutz J."/>
            <person name="Leebens-Mack J."/>
            <person name="Osbourn A."/>
        </authorList>
    </citation>
    <scope>NUCLEOTIDE SEQUENCE [LARGE SCALE GENOMIC DNA]</scope>
    <source>
        <strain evidence="9">cv. Norfolk2</strain>
        <strain evidence="8">JIC</strain>
        <tissue evidence="8">Leaf</tissue>
    </source>
</reference>
<evidence type="ECO:0000313" key="9">
    <source>
        <dbReference type="Proteomes" id="UP001443914"/>
    </source>
</evidence>
<dbReference type="FunFam" id="1.25.40.10:FF:000064">
    <property type="entry name" value="Putative pre-mrna-processing factor 39"/>
    <property type="match status" value="1"/>
</dbReference>
<dbReference type="PANTHER" id="PTHR17204">
    <property type="entry name" value="PRE-MRNA PROCESSING PROTEIN PRP39-RELATED"/>
    <property type="match status" value="1"/>
</dbReference>
<evidence type="ECO:0000256" key="7">
    <source>
        <dbReference type="SAM" id="MobiDB-lite"/>
    </source>
</evidence>
<sequence length="1168" mass="135556">MEVESNDNSSKEFQLDEVVAQVSMDFEAWIALLSTVELMYNDDIDKISLVYDSFLSEFPLCYGYWKKYAEHYARLRSVENVVQIFERAVEAVPYSVGVWVDYCSFGVSSFEDPSDVCRLFERGLSFVGKDYICNLLWDKYIEFEFSQQHWDSLANIYIRTLKFPTKKLHHYYENFKKLVSIWEEETGLQEGSHTVLQSKGESEDETMMLGDAEIFHVISDLLDPSTRMKALRKYISAGELFYRKACDLDLKLQKLEQNIRRPYFHVKPLDDSQLHNWHQYLDLIEMEGDFDWAVKLYERCLVSCAYYPEFWMRYVDFVESKGGKEIAVDALDRATNIFLKNSPEIHLFNAWFKEKIGDIDGAHTAVLQCDHVIGPHFVDMVRRKANMEKRVGNNSRACDIYKEALDLAAAKRPDTLPVLCVHYARLQYMITNSVEAAREVLLNGIQRVPHSKLLLKELLSFSSMHDGAKQVDLLDSLIAQTLSAASNVSGALSTKDREEISTLYMEFVDSCGSIHDIRRAWNRHLKLFPHLIRVPYSLKKSAKVGDVLKMLAEGKPDFFDLHLLKISVENDGNPLIQPPNPNEKLEVAETPVKNDNQPMNGQGQSEHGDEGLDCLETEHLEASKSHIKAEGKKPSEAVEECSLNGVQKQQKLMDQQEKPTSHDGKLINSHDDKSLYVSSSKTPAVDAPPEAFLRRRSSPTEDEEVDVISLSSPVRILDKDGIETCNESSRPSTQRHKNSPSISSPTRRLDREGSRVRPCSSSKGRSEYGSRSPENSRDRRERSLSPRRRGSHGYSDNRYHRQRSLSPRRNNSRWHSDDRWHRDRHQRRYSRYQDNPRGQRDGRRQNQQILLIDNKGQSFNAQHQVIGSAPQGQIPVQPVMYPQPQLNQLPLPNNEQPNNEQYMQNPQLYNQMWQYYYQQQQLLLQQQQQQPVSQPPQPNQMPPLQQLQQQVQNPDQQQTMPTHQQTPGQVVPNQQQLLQLHYQQQQLYQQPQLQQQQQQTDEQTQLPPQQLYQALQIQQQEQQKQVPVQQQPQMQQQSQLQLQQQEQQKQVPVQQQPQMQQQSQLQLQQSYQYQQQQYILYLQQLHQYQQSQQQPGLVQDQKLTQQQGELPEKQQDQKMLPKSEELSSQKDDVISQDHEQNHGIDVHASTSEEATGRLKSQDELPEIE</sequence>
<dbReference type="AlphaFoldDB" id="A0AAW1J2W2"/>
<feature type="compositionally biased region" description="Low complexity" evidence="7">
    <location>
        <begin position="942"/>
        <end position="970"/>
    </location>
</feature>
<keyword evidence="2" id="KW-0507">mRNA processing</keyword>
<dbReference type="SUPFAM" id="SSF48452">
    <property type="entry name" value="TPR-like"/>
    <property type="match status" value="1"/>
</dbReference>
<dbReference type="InterPro" id="IPR003107">
    <property type="entry name" value="HAT"/>
</dbReference>
<dbReference type="EMBL" id="JBDFQZ010000008">
    <property type="protein sequence ID" value="KAK9696905.1"/>
    <property type="molecule type" value="Genomic_DNA"/>
</dbReference>
<feature type="region of interest" description="Disordered" evidence="7">
    <location>
        <begin position="1099"/>
        <end position="1168"/>
    </location>
</feature>
<feature type="compositionally biased region" description="Basic and acidic residues" evidence="7">
    <location>
        <begin position="654"/>
        <end position="674"/>
    </location>
</feature>
<keyword evidence="3" id="KW-0677">Repeat</keyword>
<dbReference type="PANTHER" id="PTHR17204:SF26">
    <property type="entry name" value="PRE-MRNA-PROCESSING FACTOR 39-2"/>
    <property type="match status" value="1"/>
</dbReference>
<dbReference type="GO" id="GO:0030627">
    <property type="term" value="F:pre-mRNA 5'-splice site binding"/>
    <property type="evidence" value="ECO:0007669"/>
    <property type="project" value="TreeGrafter"/>
</dbReference>
<organism evidence="8 9">
    <name type="scientific">Saponaria officinalis</name>
    <name type="common">Common soapwort</name>
    <name type="synonym">Lychnis saponaria</name>
    <dbReference type="NCBI Taxonomy" id="3572"/>
    <lineage>
        <taxon>Eukaryota</taxon>
        <taxon>Viridiplantae</taxon>
        <taxon>Streptophyta</taxon>
        <taxon>Embryophyta</taxon>
        <taxon>Tracheophyta</taxon>
        <taxon>Spermatophyta</taxon>
        <taxon>Magnoliopsida</taxon>
        <taxon>eudicotyledons</taxon>
        <taxon>Gunneridae</taxon>
        <taxon>Pentapetalae</taxon>
        <taxon>Caryophyllales</taxon>
        <taxon>Caryophyllaceae</taxon>
        <taxon>Caryophylleae</taxon>
        <taxon>Saponaria</taxon>
    </lineage>
</organism>
<dbReference type="GO" id="GO:0000243">
    <property type="term" value="C:commitment complex"/>
    <property type="evidence" value="ECO:0007669"/>
    <property type="project" value="TreeGrafter"/>
</dbReference>
<evidence type="ECO:0000256" key="6">
    <source>
        <dbReference type="ARBA" id="ARBA00038019"/>
    </source>
</evidence>
<evidence type="ECO:0000256" key="5">
    <source>
        <dbReference type="ARBA" id="ARBA00023242"/>
    </source>
</evidence>
<evidence type="ECO:0008006" key="10">
    <source>
        <dbReference type="Google" id="ProtNLM"/>
    </source>
</evidence>
<keyword evidence="5" id="KW-0539">Nucleus</keyword>
<accession>A0AAW1J2W2</accession>
<evidence type="ECO:0000256" key="4">
    <source>
        <dbReference type="ARBA" id="ARBA00023187"/>
    </source>
</evidence>
<keyword evidence="9" id="KW-1185">Reference proteome</keyword>
<dbReference type="Proteomes" id="UP001443914">
    <property type="component" value="Unassembled WGS sequence"/>
</dbReference>
<gene>
    <name evidence="8" type="ORF">RND81_08G004400</name>
</gene>
<proteinExistence type="inferred from homology"/>
<dbReference type="InterPro" id="IPR011990">
    <property type="entry name" value="TPR-like_helical_dom_sf"/>
</dbReference>
<protein>
    <recommendedName>
        <fullName evidence="10">Pre-mRNA-processing factor 39</fullName>
    </recommendedName>
</protein>
<comment type="subcellular location">
    <subcellularLocation>
        <location evidence="1">Nucleus</location>
    </subcellularLocation>
</comment>
<evidence type="ECO:0000256" key="1">
    <source>
        <dbReference type="ARBA" id="ARBA00004123"/>
    </source>
</evidence>
<comment type="similarity">
    <text evidence="6">Belongs to the PRP39 family.</text>
</comment>
<dbReference type="Gene3D" id="1.25.40.10">
    <property type="entry name" value="Tetratricopeptide repeat domain"/>
    <property type="match status" value="2"/>
</dbReference>
<feature type="compositionally biased region" description="Polar residues" evidence="7">
    <location>
        <begin position="644"/>
        <end position="653"/>
    </location>
</feature>
<dbReference type="FunFam" id="1.25.40.10:FF:000159">
    <property type="entry name" value="Tetratricopeptide repeat (TPR)-like superfamily protein"/>
    <property type="match status" value="1"/>
</dbReference>
<dbReference type="SMART" id="SM00386">
    <property type="entry name" value="HAT"/>
    <property type="match status" value="5"/>
</dbReference>
<feature type="region of interest" description="Disordered" evidence="7">
    <location>
        <begin position="927"/>
        <end position="970"/>
    </location>
</feature>
<feature type="compositionally biased region" description="Basic and acidic residues" evidence="7">
    <location>
        <begin position="622"/>
        <end position="636"/>
    </location>
</feature>
<dbReference type="Pfam" id="PF23241">
    <property type="entry name" value="HAT_PRP39_C"/>
    <property type="match status" value="1"/>
</dbReference>
<name>A0AAW1J2W2_SAPOF</name>
<dbReference type="EMBL" id="JBDFQZ010000008">
    <property type="protein sequence ID" value="KAK9696904.1"/>
    <property type="molecule type" value="Genomic_DNA"/>
</dbReference>
<dbReference type="Pfam" id="PF23240">
    <property type="entry name" value="HAT_PRP39_N"/>
    <property type="match status" value="1"/>
</dbReference>
<dbReference type="GO" id="GO:0000395">
    <property type="term" value="P:mRNA 5'-splice site recognition"/>
    <property type="evidence" value="ECO:0007669"/>
    <property type="project" value="TreeGrafter"/>
</dbReference>
<dbReference type="InterPro" id="IPR059164">
    <property type="entry name" value="HAT_PRP39_C"/>
</dbReference>